<feature type="transmembrane region" description="Helical" evidence="9">
    <location>
        <begin position="277"/>
        <end position="300"/>
    </location>
</feature>
<dbReference type="PANTHER" id="PTHR23028">
    <property type="entry name" value="ACETYLTRANSFERASE"/>
    <property type="match status" value="1"/>
</dbReference>
<keyword evidence="4 9" id="KW-0812">Transmembrane</keyword>
<dbReference type="Proteomes" id="UP000824029">
    <property type="component" value="Unassembled WGS sequence"/>
</dbReference>
<dbReference type="SUPFAM" id="SSF52266">
    <property type="entry name" value="SGNH hydrolase"/>
    <property type="match status" value="1"/>
</dbReference>
<feature type="transmembrane region" description="Helical" evidence="9">
    <location>
        <begin position="72"/>
        <end position="96"/>
    </location>
</feature>
<sequence length="679" mass="71881">MTTHTQATKTTTPRRAAHFATTTPGSSSHKPTEVNAQAATTGPASAHRIGAIDGLRALAIAGVVLYHLRPSVLAGGFLGVTVFLVITGFLATRSVMGALDRGSFSYGHYLLRRVVRLLPPVLVVVALTALATYVASPSLLPKVQADALPGSLFFSNWSYIFRQVSYFQAAGLPSPLTHLWYLGVVMQFYVIWPLVIMAVWRSACGRTNMRRRAVALICVLALASFAVMALLYDPLGDTARVYYGTDARAAELLAGALVAAILPASRGKRDAEGVTATGTRVAATIVGCLCLAALACGFVLANGEDPLMYRGGYLAAAVGTATLLACAQVPGSPLGRALSLAPLRWLGTRSFSVYLVHYPMLILMNPATRTTAPAWWEQALQVTLVLLAAEIFYRLVEAPCGRLLKDGREGRRTRGTAPAAVPACLGVLAAGAVGLLAFAPVDWEAVSRERAVTLRPELAATQGETTGDEAEPTTDVPSDGETEGNGAAQEPEPAEPEPSGPVAEKVPDNLPWELWTYDEASGTCDARALIIGDSVTEGATPALEAVLPEALVDGAVSRQLHVGQDIYAADVASGYDPDVVIFALGGNSLIRDESTVQALIDAVDGKPMFFVTIRSPYPLQDLNNEILRRYASENANVGIIDWCGESEGHSEYLVDDGVHLTDAGTVAFSQLIRRALCGQ</sequence>
<feature type="compositionally biased region" description="Acidic residues" evidence="8">
    <location>
        <begin position="466"/>
        <end position="482"/>
    </location>
</feature>
<protein>
    <submittedName>
        <fullName evidence="12">Acyltransferase</fullName>
    </submittedName>
</protein>
<proteinExistence type="predicted"/>
<evidence type="ECO:0000259" key="11">
    <source>
        <dbReference type="Pfam" id="PF13472"/>
    </source>
</evidence>
<dbReference type="InterPro" id="IPR036514">
    <property type="entry name" value="SGNH_hydro_sf"/>
</dbReference>
<feature type="transmembrane region" description="Helical" evidence="9">
    <location>
        <begin position="179"/>
        <end position="200"/>
    </location>
</feature>
<name>A0A9D2DLB5_9ACTN</name>
<evidence type="ECO:0000256" key="8">
    <source>
        <dbReference type="SAM" id="MobiDB-lite"/>
    </source>
</evidence>
<feature type="transmembrane region" description="Helical" evidence="9">
    <location>
        <begin position="417"/>
        <end position="439"/>
    </location>
</feature>
<keyword evidence="5 9" id="KW-1133">Transmembrane helix</keyword>
<gene>
    <name evidence="12" type="ORF">IAA22_08665</name>
</gene>
<dbReference type="GO" id="GO:0016747">
    <property type="term" value="F:acyltransferase activity, transferring groups other than amino-acyl groups"/>
    <property type="evidence" value="ECO:0007669"/>
    <property type="project" value="InterPro"/>
</dbReference>
<feature type="transmembrane region" description="Helical" evidence="9">
    <location>
        <begin position="351"/>
        <end position="367"/>
    </location>
</feature>
<feature type="region of interest" description="Disordered" evidence="8">
    <location>
        <begin position="456"/>
        <end position="507"/>
    </location>
</feature>
<evidence type="ECO:0000313" key="13">
    <source>
        <dbReference type="Proteomes" id="UP000824029"/>
    </source>
</evidence>
<comment type="caution">
    <text evidence="12">The sequence shown here is derived from an EMBL/GenBank/DDBJ whole genome shotgun (WGS) entry which is preliminary data.</text>
</comment>
<feature type="transmembrane region" description="Helical" evidence="9">
    <location>
        <begin position="212"/>
        <end position="232"/>
    </location>
</feature>
<keyword evidence="2" id="KW-1003">Cell membrane</keyword>
<comment type="subcellular location">
    <subcellularLocation>
        <location evidence="1">Cell membrane</location>
        <topology evidence="1">Multi-pass membrane protein</topology>
    </subcellularLocation>
</comment>
<feature type="domain" description="Acyltransferase 3" evidence="10">
    <location>
        <begin position="50"/>
        <end position="388"/>
    </location>
</feature>
<reference evidence="12" key="2">
    <citation type="submission" date="2021-04" db="EMBL/GenBank/DDBJ databases">
        <authorList>
            <person name="Gilroy R."/>
        </authorList>
    </citation>
    <scope>NUCLEOTIDE SEQUENCE</scope>
    <source>
        <strain evidence="12">ChiHecolR3B27-1887</strain>
    </source>
</reference>
<evidence type="ECO:0000256" key="4">
    <source>
        <dbReference type="ARBA" id="ARBA00022692"/>
    </source>
</evidence>
<dbReference type="PANTHER" id="PTHR23028:SF53">
    <property type="entry name" value="ACYL_TRANSF_3 DOMAIN-CONTAINING PROTEIN"/>
    <property type="match status" value="1"/>
</dbReference>
<feature type="transmembrane region" description="Helical" evidence="9">
    <location>
        <begin position="117"/>
        <end position="135"/>
    </location>
</feature>
<evidence type="ECO:0000256" key="7">
    <source>
        <dbReference type="ARBA" id="ARBA00023315"/>
    </source>
</evidence>
<keyword evidence="7 12" id="KW-0012">Acyltransferase</keyword>
<dbReference type="Pfam" id="PF13472">
    <property type="entry name" value="Lipase_GDSL_2"/>
    <property type="match status" value="1"/>
</dbReference>
<dbReference type="InterPro" id="IPR013830">
    <property type="entry name" value="SGNH_hydro"/>
</dbReference>
<evidence type="ECO:0000256" key="2">
    <source>
        <dbReference type="ARBA" id="ARBA00022475"/>
    </source>
</evidence>
<dbReference type="GO" id="GO:0009103">
    <property type="term" value="P:lipopolysaccharide biosynthetic process"/>
    <property type="evidence" value="ECO:0007669"/>
    <property type="project" value="TreeGrafter"/>
</dbReference>
<keyword evidence="6 9" id="KW-0472">Membrane</keyword>
<evidence type="ECO:0000313" key="12">
    <source>
        <dbReference type="EMBL" id="HIZ19162.1"/>
    </source>
</evidence>
<dbReference type="Pfam" id="PF01757">
    <property type="entry name" value="Acyl_transf_3"/>
    <property type="match status" value="1"/>
</dbReference>
<evidence type="ECO:0000256" key="5">
    <source>
        <dbReference type="ARBA" id="ARBA00022989"/>
    </source>
</evidence>
<feature type="compositionally biased region" description="Low complexity" evidence="8">
    <location>
        <begin position="1"/>
        <end position="11"/>
    </location>
</feature>
<dbReference type="GO" id="GO:0005886">
    <property type="term" value="C:plasma membrane"/>
    <property type="evidence" value="ECO:0007669"/>
    <property type="project" value="UniProtKB-SubCell"/>
</dbReference>
<feature type="transmembrane region" description="Helical" evidence="9">
    <location>
        <begin position="247"/>
        <end position="265"/>
    </location>
</feature>
<organism evidence="12 13">
    <name type="scientific">Candidatus Olsenella stercoravium</name>
    <dbReference type="NCBI Taxonomy" id="2838713"/>
    <lineage>
        <taxon>Bacteria</taxon>
        <taxon>Bacillati</taxon>
        <taxon>Actinomycetota</taxon>
        <taxon>Coriobacteriia</taxon>
        <taxon>Coriobacteriales</taxon>
        <taxon>Atopobiaceae</taxon>
        <taxon>Olsenella</taxon>
    </lineage>
</organism>
<evidence type="ECO:0000256" key="3">
    <source>
        <dbReference type="ARBA" id="ARBA00022679"/>
    </source>
</evidence>
<dbReference type="Gene3D" id="3.40.50.1110">
    <property type="entry name" value="SGNH hydrolase"/>
    <property type="match status" value="1"/>
</dbReference>
<feature type="transmembrane region" description="Helical" evidence="9">
    <location>
        <begin position="379"/>
        <end position="396"/>
    </location>
</feature>
<feature type="compositionally biased region" description="Polar residues" evidence="8">
    <location>
        <begin position="20"/>
        <end position="40"/>
    </location>
</feature>
<dbReference type="InterPro" id="IPR002656">
    <property type="entry name" value="Acyl_transf_3_dom"/>
</dbReference>
<evidence type="ECO:0000256" key="1">
    <source>
        <dbReference type="ARBA" id="ARBA00004651"/>
    </source>
</evidence>
<accession>A0A9D2DLB5</accession>
<feature type="region of interest" description="Disordered" evidence="8">
    <location>
        <begin position="1"/>
        <end position="40"/>
    </location>
</feature>
<feature type="transmembrane region" description="Helical" evidence="9">
    <location>
        <begin position="312"/>
        <end position="330"/>
    </location>
</feature>
<evidence type="ECO:0000256" key="9">
    <source>
        <dbReference type="SAM" id="Phobius"/>
    </source>
</evidence>
<keyword evidence="3" id="KW-0808">Transferase</keyword>
<feature type="domain" description="SGNH hydrolase-type esterase" evidence="11">
    <location>
        <begin position="531"/>
        <end position="664"/>
    </location>
</feature>
<evidence type="ECO:0000259" key="10">
    <source>
        <dbReference type="Pfam" id="PF01757"/>
    </source>
</evidence>
<dbReference type="AlphaFoldDB" id="A0A9D2DLB5"/>
<dbReference type="InterPro" id="IPR050879">
    <property type="entry name" value="Acyltransferase_3"/>
</dbReference>
<evidence type="ECO:0000256" key="6">
    <source>
        <dbReference type="ARBA" id="ARBA00023136"/>
    </source>
</evidence>
<reference evidence="12" key="1">
    <citation type="journal article" date="2021" name="PeerJ">
        <title>Extensive microbial diversity within the chicken gut microbiome revealed by metagenomics and culture.</title>
        <authorList>
            <person name="Gilroy R."/>
            <person name="Ravi A."/>
            <person name="Getino M."/>
            <person name="Pursley I."/>
            <person name="Horton D.L."/>
            <person name="Alikhan N.F."/>
            <person name="Baker D."/>
            <person name="Gharbi K."/>
            <person name="Hall N."/>
            <person name="Watson M."/>
            <person name="Adriaenssens E.M."/>
            <person name="Foster-Nyarko E."/>
            <person name="Jarju S."/>
            <person name="Secka A."/>
            <person name="Antonio M."/>
            <person name="Oren A."/>
            <person name="Chaudhuri R.R."/>
            <person name="La Ragione R."/>
            <person name="Hildebrand F."/>
            <person name="Pallen M.J."/>
        </authorList>
    </citation>
    <scope>NUCLEOTIDE SEQUENCE</scope>
    <source>
        <strain evidence="12">ChiHecolR3B27-1887</strain>
    </source>
</reference>
<dbReference type="EMBL" id="DXBZ01000167">
    <property type="protein sequence ID" value="HIZ19162.1"/>
    <property type="molecule type" value="Genomic_DNA"/>
</dbReference>